<reference evidence="3 4" key="1">
    <citation type="submission" date="2017-08" db="EMBL/GenBank/DDBJ databases">
        <title>Infants hospitalized years apart are colonized by the same room-sourced microbial strains.</title>
        <authorList>
            <person name="Brooks B."/>
            <person name="Olm M.R."/>
            <person name="Firek B.A."/>
            <person name="Baker R."/>
            <person name="Thomas B.C."/>
            <person name="Morowitz M.J."/>
            <person name="Banfield J.F."/>
        </authorList>
    </citation>
    <scope>NUCLEOTIDE SEQUENCE [LARGE SCALE GENOMIC DNA]</scope>
    <source>
        <strain evidence="3">S2_006_000_R2_64</strain>
    </source>
</reference>
<dbReference type="Proteomes" id="UP000249739">
    <property type="component" value="Unassembled WGS sequence"/>
</dbReference>
<feature type="domain" description="Transcription factor zinc-finger" evidence="2">
    <location>
        <begin position="7"/>
        <end position="44"/>
    </location>
</feature>
<name>A0A2W5FPF6_9BACT</name>
<protein>
    <recommendedName>
        <fullName evidence="2">Transcription factor zinc-finger domain-containing protein</fullName>
    </recommendedName>
</protein>
<evidence type="ECO:0000313" key="4">
    <source>
        <dbReference type="Proteomes" id="UP000249739"/>
    </source>
</evidence>
<feature type="region of interest" description="Disordered" evidence="1">
    <location>
        <begin position="69"/>
        <end position="88"/>
    </location>
</feature>
<proteinExistence type="predicted"/>
<gene>
    <name evidence="3" type="ORF">DI586_02260</name>
</gene>
<evidence type="ECO:0000256" key="1">
    <source>
        <dbReference type="SAM" id="MobiDB-lite"/>
    </source>
</evidence>
<dbReference type="AlphaFoldDB" id="A0A2W5FPF6"/>
<sequence>MPLLVSPIDGSPMKQINRYGIEIDVCPTTGGIWLDKGELEKLMAHIQDAVDDSDDDFKEFKQQKALKNLPGDYYEDEPRHAMPPTYKRSYKKYDDDDYDDYHKYKYKKKSKLKSILDMFD</sequence>
<dbReference type="InterPro" id="IPR027392">
    <property type="entry name" value="TF_Znf"/>
</dbReference>
<evidence type="ECO:0000313" key="3">
    <source>
        <dbReference type="EMBL" id="PZP56858.1"/>
    </source>
</evidence>
<dbReference type="EMBL" id="QFOT01000013">
    <property type="protein sequence ID" value="PZP56858.1"/>
    <property type="molecule type" value="Genomic_DNA"/>
</dbReference>
<evidence type="ECO:0000259" key="2">
    <source>
        <dbReference type="Pfam" id="PF13453"/>
    </source>
</evidence>
<comment type="caution">
    <text evidence="3">The sequence shown here is derived from an EMBL/GenBank/DDBJ whole genome shotgun (WGS) entry which is preliminary data.</text>
</comment>
<organism evidence="3 4">
    <name type="scientific">Micavibrio aeruginosavorus</name>
    <dbReference type="NCBI Taxonomy" id="349221"/>
    <lineage>
        <taxon>Bacteria</taxon>
        <taxon>Pseudomonadati</taxon>
        <taxon>Bdellovibrionota</taxon>
        <taxon>Bdellovibrionia</taxon>
        <taxon>Bdellovibrionales</taxon>
        <taxon>Pseudobdellovibrionaceae</taxon>
        <taxon>Micavibrio</taxon>
    </lineage>
</organism>
<accession>A0A2W5FPF6</accession>
<dbReference type="Pfam" id="PF13453">
    <property type="entry name" value="Zn_ribbon_TFIIB"/>
    <property type="match status" value="1"/>
</dbReference>